<reference evidence="2" key="1">
    <citation type="submission" date="2022-11" db="UniProtKB">
        <authorList>
            <consortium name="WormBaseParasite"/>
        </authorList>
    </citation>
    <scope>IDENTIFICATION</scope>
</reference>
<dbReference type="Proteomes" id="UP000887565">
    <property type="component" value="Unplaced"/>
</dbReference>
<dbReference type="WBParaSite" id="nRc.2.0.1.t17721-RA">
    <property type="protein sequence ID" value="nRc.2.0.1.t17721-RA"/>
    <property type="gene ID" value="nRc.2.0.1.g17721"/>
</dbReference>
<keyword evidence="1" id="KW-1185">Reference proteome</keyword>
<protein>
    <submittedName>
        <fullName evidence="2">Uncharacterized protein</fullName>
    </submittedName>
</protein>
<sequence>MYCIKLGIRTARAAPHNCMAVSVATYQTRPVFGVGRNTDLAKNAEPDYASLFLISDSGNVEEAAKMHK</sequence>
<accession>A0A915IV73</accession>
<organism evidence="1 2">
    <name type="scientific">Romanomermis culicivorax</name>
    <name type="common">Nematode worm</name>
    <dbReference type="NCBI Taxonomy" id="13658"/>
    <lineage>
        <taxon>Eukaryota</taxon>
        <taxon>Metazoa</taxon>
        <taxon>Ecdysozoa</taxon>
        <taxon>Nematoda</taxon>
        <taxon>Enoplea</taxon>
        <taxon>Dorylaimia</taxon>
        <taxon>Mermithida</taxon>
        <taxon>Mermithoidea</taxon>
        <taxon>Mermithidae</taxon>
        <taxon>Romanomermis</taxon>
    </lineage>
</organism>
<evidence type="ECO:0000313" key="2">
    <source>
        <dbReference type="WBParaSite" id="nRc.2.0.1.t17721-RA"/>
    </source>
</evidence>
<dbReference type="AlphaFoldDB" id="A0A915IV73"/>
<name>A0A915IV73_ROMCU</name>
<proteinExistence type="predicted"/>
<evidence type="ECO:0000313" key="1">
    <source>
        <dbReference type="Proteomes" id="UP000887565"/>
    </source>
</evidence>